<feature type="chain" id="PRO_5026007323" description="PKD domain-containing protein" evidence="1">
    <location>
        <begin position="20"/>
        <end position="190"/>
    </location>
</feature>
<proteinExistence type="predicted"/>
<dbReference type="SUPFAM" id="SSF49299">
    <property type="entry name" value="PKD domain"/>
    <property type="match status" value="2"/>
</dbReference>
<evidence type="ECO:0000259" key="2">
    <source>
        <dbReference type="PROSITE" id="PS50093"/>
    </source>
</evidence>
<evidence type="ECO:0000313" key="4">
    <source>
        <dbReference type="Proteomes" id="UP000436858"/>
    </source>
</evidence>
<dbReference type="CDD" id="cd00146">
    <property type="entry name" value="PKD"/>
    <property type="match status" value="2"/>
</dbReference>
<dbReference type="InterPro" id="IPR022409">
    <property type="entry name" value="PKD/Chitinase_dom"/>
</dbReference>
<keyword evidence="1" id="KW-0732">Signal</keyword>
<accession>A0A6I0S2F9</accession>
<feature type="domain" description="PKD" evidence="2">
    <location>
        <begin position="28"/>
        <end position="91"/>
    </location>
</feature>
<dbReference type="Gene3D" id="2.60.40.10">
    <property type="entry name" value="Immunoglobulins"/>
    <property type="match status" value="2"/>
</dbReference>
<protein>
    <recommendedName>
        <fullName evidence="2">PKD domain-containing protein</fullName>
    </recommendedName>
</protein>
<gene>
    <name evidence="3" type="ORF">GAN91_30090</name>
</gene>
<dbReference type="AlphaFoldDB" id="A0A6I0S2F9"/>
<dbReference type="InterPro" id="IPR000601">
    <property type="entry name" value="PKD_dom"/>
</dbReference>
<feature type="non-terminal residue" evidence="3">
    <location>
        <position position="190"/>
    </location>
</feature>
<comment type="caution">
    <text evidence="3">The sequence shown here is derived from an EMBL/GenBank/DDBJ whole genome shotgun (WGS) entry which is preliminary data.</text>
</comment>
<organism evidence="3 4">
    <name type="scientific">Bacteroides thetaiotaomicron</name>
    <dbReference type="NCBI Taxonomy" id="818"/>
    <lineage>
        <taxon>Bacteria</taxon>
        <taxon>Pseudomonadati</taxon>
        <taxon>Bacteroidota</taxon>
        <taxon>Bacteroidia</taxon>
        <taxon>Bacteroidales</taxon>
        <taxon>Bacteroidaceae</taxon>
        <taxon>Bacteroides</taxon>
    </lineage>
</organism>
<dbReference type="InterPro" id="IPR013783">
    <property type="entry name" value="Ig-like_fold"/>
</dbReference>
<dbReference type="PROSITE" id="PS51257">
    <property type="entry name" value="PROKAR_LIPOPROTEIN"/>
    <property type="match status" value="1"/>
</dbReference>
<dbReference type="PROSITE" id="PS50093">
    <property type="entry name" value="PKD"/>
    <property type="match status" value="1"/>
</dbReference>
<name>A0A6I0S2F9_BACT4</name>
<sequence length="190" mass="21163">MKRKTIYLLQCIVVILLLACSEDDLQSLQAAFESDLQEVTIGESITFKDISTGEPSKWNWRFEGGEPETSILFSPNVVYNKPGVYSVTLSVGRGEEANEMVKEQYITVNYPSQITVDFSADKTTATNEDVISFKDLSKGYPNEWLWSFTPKEGGAVITSTEQNPQMTLSPGIYTIKLTAKNPKASSDKVR</sequence>
<dbReference type="Pfam" id="PF18911">
    <property type="entry name" value="PKD_4"/>
    <property type="match status" value="1"/>
</dbReference>
<dbReference type="Proteomes" id="UP000436858">
    <property type="component" value="Unassembled WGS sequence"/>
</dbReference>
<dbReference type="EMBL" id="WCRY01000221">
    <property type="protein sequence ID" value="KAB4458423.1"/>
    <property type="molecule type" value="Genomic_DNA"/>
</dbReference>
<feature type="signal peptide" evidence="1">
    <location>
        <begin position="1"/>
        <end position="19"/>
    </location>
</feature>
<evidence type="ECO:0000256" key="1">
    <source>
        <dbReference type="SAM" id="SignalP"/>
    </source>
</evidence>
<reference evidence="3 4" key="1">
    <citation type="journal article" date="2019" name="Nat. Med.">
        <title>A library of human gut bacterial isolates paired with longitudinal multiomics data enables mechanistic microbiome research.</title>
        <authorList>
            <person name="Poyet M."/>
            <person name="Groussin M."/>
            <person name="Gibbons S.M."/>
            <person name="Avila-Pacheco J."/>
            <person name="Jiang X."/>
            <person name="Kearney S.M."/>
            <person name="Perrotta A.R."/>
            <person name="Berdy B."/>
            <person name="Zhao S."/>
            <person name="Lieberman T.D."/>
            <person name="Swanson P.K."/>
            <person name="Smith M."/>
            <person name="Roesemann S."/>
            <person name="Alexander J.E."/>
            <person name="Rich S.A."/>
            <person name="Livny J."/>
            <person name="Vlamakis H."/>
            <person name="Clish C."/>
            <person name="Bullock K."/>
            <person name="Deik A."/>
            <person name="Scott J."/>
            <person name="Pierce K.A."/>
            <person name="Xavier R.J."/>
            <person name="Alm E.J."/>
        </authorList>
    </citation>
    <scope>NUCLEOTIDE SEQUENCE [LARGE SCALE GENOMIC DNA]</scope>
    <source>
        <strain evidence="3 4">BIOML-A162</strain>
    </source>
</reference>
<dbReference type="SMART" id="SM00089">
    <property type="entry name" value="PKD"/>
    <property type="match status" value="1"/>
</dbReference>
<evidence type="ECO:0000313" key="3">
    <source>
        <dbReference type="EMBL" id="KAB4458423.1"/>
    </source>
</evidence>
<dbReference type="InterPro" id="IPR035986">
    <property type="entry name" value="PKD_dom_sf"/>
</dbReference>